<dbReference type="GO" id="GO:0009982">
    <property type="term" value="F:pseudouridine synthase activity"/>
    <property type="evidence" value="ECO:0007669"/>
    <property type="project" value="InterPro"/>
</dbReference>
<dbReference type="GO" id="GO:0003723">
    <property type="term" value="F:RNA binding"/>
    <property type="evidence" value="ECO:0007669"/>
    <property type="project" value="InterPro"/>
</dbReference>
<evidence type="ECO:0000313" key="5">
    <source>
        <dbReference type="EMBL" id="RXK86528.1"/>
    </source>
</evidence>
<evidence type="ECO:0000259" key="4">
    <source>
        <dbReference type="Pfam" id="PF00849"/>
    </source>
</evidence>
<protein>
    <recommendedName>
        <fullName evidence="3">Pseudouridine synthase</fullName>
        <ecNumber evidence="3">5.4.99.-</ecNumber>
    </recommendedName>
</protein>
<comment type="similarity">
    <text evidence="1 3">Belongs to the pseudouridine synthase RsuA family.</text>
</comment>
<dbReference type="PANTHER" id="PTHR47683:SF2">
    <property type="entry name" value="RNA-BINDING S4 DOMAIN-CONTAINING PROTEIN"/>
    <property type="match status" value="1"/>
</dbReference>
<dbReference type="Gene3D" id="3.30.70.1560">
    <property type="entry name" value="Alpha-L RNA-binding motif"/>
    <property type="match status" value="1"/>
</dbReference>
<dbReference type="NCBIfam" id="TIGR00093">
    <property type="entry name" value="pseudouridine synthase"/>
    <property type="match status" value="1"/>
</dbReference>
<accession>A0A4Q1DC56</accession>
<dbReference type="InterPro" id="IPR020094">
    <property type="entry name" value="TruA/RsuA/RluB/E/F_N"/>
</dbReference>
<name>A0A4Q1DC56_9BACT</name>
<dbReference type="AlphaFoldDB" id="A0A4Q1DC56"/>
<dbReference type="OrthoDB" id="1012272at2"/>
<dbReference type="InterPro" id="IPR050343">
    <property type="entry name" value="RsuA_PseudoU_synthase"/>
</dbReference>
<dbReference type="Gene3D" id="3.30.70.580">
    <property type="entry name" value="Pseudouridine synthase I, catalytic domain, N-terminal subdomain"/>
    <property type="match status" value="1"/>
</dbReference>
<dbReference type="SUPFAM" id="SSF55120">
    <property type="entry name" value="Pseudouridine synthase"/>
    <property type="match status" value="1"/>
</dbReference>
<organism evidence="5 6">
    <name type="scientific">Filimonas effusa</name>
    <dbReference type="NCBI Taxonomy" id="2508721"/>
    <lineage>
        <taxon>Bacteria</taxon>
        <taxon>Pseudomonadati</taxon>
        <taxon>Bacteroidota</taxon>
        <taxon>Chitinophagia</taxon>
        <taxon>Chitinophagales</taxon>
        <taxon>Chitinophagaceae</taxon>
        <taxon>Filimonas</taxon>
    </lineage>
</organism>
<evidence type="ECO:0000256" key="2">
    <source>
        <dbReference type="ARBA" id="ARBA00023235"/>
    </source>
</evidence>
<dbReference type="PANTHER" id="PTHR47683">
    <property type="entry name" value="PSEUDOURIDINE SYNTHASE FAMILY PROTEIN-RELATED"/>
    <property type="match status" value="1"/>
</dbReference>
<dbReference type="InterPro" id="IPR000748">
    <property type="entry name" value="PsdUridine_synth_RsuA/RluB/E/F"/>
</dbReference>
<reference evidence="5 6" key="1">
    <citation type="submission" date="2019-01" db="EMBL/GenBank/DDBJ databases">
        <title>Filimonas sp. strain TTM-71.</title>
        <authorList>
            <person name="Chen W.-M."/>
        </authorList>
    </citation>
    <scope>NUCLEOTIDE SEQUENCE [LARGE SCALE GENOMIC DNA]</scope>
    <source>
        <strain evidence="5 6">TTM-71</strain>
    </source>
</reference>
<feature type="domain" description="Pseudouridine synthase RsuA/RluA-like" evidence="4">
    <location>
        <begin position="8"/>
        <end position="156"/>
    </location>
</feature>
<evidence type="ECO:0000256" key="1">
    <source>
        <dbReference type="ARBA" id="ARBA00008348"/>
    </source>
</evidence>
<dbReference type="InterPro" id="IPR006145">
    <property type="entry name" value="PsdUridine_synth_RsuA/RluA"/>
</dbReference>
<dbReference type="PROSITE" id="PS01149">
    <property type="entry name" value="PSI_RSU"/>
    <property type="match status" value="1"/>
</dbReference>
<dbReference type="EMBL" id="SDHZ01000001">
    <property type="protein sequence ID" value="RXK86528.1"/>
    <property type="molecule type" value="Genomic_DNA"/>
</dbReference>
<dbReference type="InterPro" id="IPR018496">
    <property type="entry name" value="PsdUridine_synth_RsuA/RluB_CS"/>
</dbReference>
<dbReference type="Proteomes" id="UP000290545">
    <property type="component" value="Unassembled WGS sequence"/>
</dbReference>
<keyword evidence="6" id="KW-1185">Reference proteome</keyword>
<comment type="caution">
    <text evidence="5">The sequence shown here is derived from an EMBL/GenBank/DDBJ whole genome shotgun (WGS) entry which is preliminary data.</text>
</comment>
<dbReference type="GO" id="GO:0001522">
    <property type="term" value="P:pseudouridine synthesis"/>
    <property type="evidence" value="ECO:0007669"/>
    <property type="project" value="InterPro"/>
</dbReference>
<dbReference type="InterPro" id="IPR020103">
    <property type="entry name" value="PsdUridine_synth_cat_dom_sf"/>
</dbReference>
<dbReference type="InterPro" id="IPR042092">
    <property type="entry name" value="PsdUridine_s_RsuA/RluB/E/F_cat"/>
</dbReference>
<evidence type="ECO:0000313" key="6">
    <source>
        <dbReference type="Proteomes" id="UP000290545"/>
    </source>
</evidence>
<dbReference type="EC" id="5.4.99.-" evidence="3"/>
<evidence type="ECO:0000256" key="3">
    <source>
        <dbReference type="RuleBase" id="RU003887"/>
    </source>
</evidence>
<keyword evidence="2 3" id="KW-0413">Isomerase</keyword>
<gene>
    <name evidence="5" type="ORF">ESB13_06905</name>
</gene>
<sequence length="203" mass="23211">MNTIRHRYFIVHKPHSMLSQFIGTDKGRMLGELNYPFPEGTHAIGRLDYESEGLLLLTTNKKVTRLLFQGEVPHKRSYLVQVRGIVTEETLLQLQSGIAIRVKGGVDYTTAPCQVQLAQAPQGLPELPHDLNPYVKSSWLRIVLTEGKFHQVRKMVRSVNHRCLRLVRVAIEDIDLDLQNQPPGTVREIEESAFFSQLCINNW</sequence>
<dbReference type="GO" id="GO:0006364">
    <property type="term" value="P:rRNA processing"/>
    <property type="evidence" value="ECO:0007669"/>
    <property type="project" value="UniProtKB-ARBA"/>
</dbReference>
<dbReference type="GO" id="GO:0140098">
    <property type="term" value="F:catalytic activity, acting on RNA"/>
    <property type="evidence" value="ECO:0007669"/>
    <property type="project" value="UniProtKB-ARBA"/>
</dbReference>
<dbReference type="Pfam" id="PF00849">
    <property type="entry name" value="PseudoU_synth_2"/>
    <property type="match status" value="1"/>
</dbReference>
<proteinExistence type="inferred from homology"/>